<proteinExistence type="predicted"/>
<evidence type="ECO:0000256" key="1">
    <source>
        <dbReference type="SAM" id="MobiDB-lite"/>
    </source>
</evidence>
<protein>
    <submittedName>
        <fullName evidence="2">Mce-associated membrane protein</fullName>
    </submittedName>
</protein>
<dbReference type="AlphaFoldDB" id="A0A7Z0CMT6"/>
<organism evidence="2 3">
    <name type="scientific">Nocardioides aromaticivorans</name>
    <dbReference type="NCBI Taxonomy" id="200618"/>
    <lineage>
        <taxon>Bacteria</taxon>
        <taxon>Bacillati</taxon>
        <taxon>Actinomycetota</taxon>
        <taxon>Actinomycetes</taxon>
        <taxon>Propionibacteriales</taxon>
        <taxon>Nocardioidaceae</taxon>
        <taxon>Nocardioides</taxon>
    </lineage>
</organism>
<feature type="region of interest" description="Disordered" evidence="1">
    <location>
        <begin position="1"/>
        <end position="78"/>
    </location>
</feature>
<reference evidence="2 3" key="1">
    <citation type="submission" date="2020-07" db="EMBL/GenBank/DDBJ databases">
        <title>Sequencing the genomes of 1000 actinobacteria strains.</title>
        <authorList>
            <person name="Klenk H.-P."/>
        </authorList>
    </citation>
    <scope>NUCLEOTIDE SEQUENCE [LARGE SCALE GENOMIC DNA]</scope>
    <source>
        <strain evidence="2 3">DSM 15131</strain>
    </source>
</reference>
<sequence>MSGSTPRRPASSRGGVQRPRKIAGQRDTARPDEAVEPAATSTKAPTAKTPTAKAPRTAGVSLAKAAGTPPPAPRPGVLARQKTTRVLIATLILVALALGSETVLFVLDKIGDDDPPAAREASGVAGVEVPEGRPVVAADIDVKEGVDAAAKAAKDIVAVDFQKYDAEVDEAADLMTTTFESSYRKTAEAIKQDFIANKTVVVASVVAQGVVRANRTRLQALVFLDQNVQRTREGKAEVVSTPFKVLVTMVHTDQGWLVDGLDTNTAQDKTN</sequence>
<gene>
    <name evidence="2" type="ORF">BJ993_004211</name>
</gene>
<dbReference type="Proteomes" id="UP000562045">
    <property type="component" value="Unassembled WGS sequence"/>
</dbReference>
<evidence type="ECO:0000313" key="2">
    <source>
        <dbReference type="EMBL" id="NYI47131.1"/>
    </source>
</evidence>
<comment type="caution">
    <text evidence="2">The sequence shown here is derived from an EMBL/GenBank/DDBJ whole genome shotgun (WGS) entry which is preliminary data.</text>
</comment>
<accession>A0A7Z0CMT6</accession>
<dbReference type="RefSeq" id="WP_179651062.1">
    <property type="nucleotide sequence ID" value="NZ_JACBZM010000001.1"/>
</dbReference>
<feature type="compositionally biased region" description="Low complexity" evidence="1">
    <location>
        <begin position="37"/>
        <end position="67"/>
    </location>
</feature>
<dbReference type="EMBL" id="JACBZM010000001">
    <property type="protein sequence ID" value="NYI47131.1"/>
    <property type="molecule type" value="Genomic_DNA"/>
</dbReference>
<evidence type="ECO:0000313" key="3">
    <source>
        <dbReference type="Proteomes" id="UP000562045"/>
    </source>
</evidence>
<name>A0A7Z0CMT6_9ACTN</name>